<dbReference type="CDD" id="cd00371">
    <property type="entry name" value="HMA"/>
    <property type="match status" value="1"/>
</dbReference>
<dbReference type="SUPFAM" id="SSF55008">
    <property type="entry name" value="HMA, heavy metal-associated domain"/>
    <property type="match status" value="1"/>
</dbReference>
<proteinExistence type="predicted"/>
<dbReference type="InterPro" id="IPR036163">
    <property type="entry name" value="HMA_dom_sf"/>
</dbReference>
<dbReference type="Gene3D" id="3.30.70.100">
    <property type="match status" value="1"/>
</dbReference>
<evidence type="ECO:0000313" key="3">
    <source>
        <dbReference type="Proteomes" id="UP000653127"/>
    </source>
</evidence>
<evidence type="ECO:0000259" key="1">
    <source>
        <dbReference type="Pfam" id="PF00403"/>
    </source>
</evidence>
<organism evidence="2 3">
    <name type="scientific">Ligaoa zhengdingensis</name>
    <dbReference type="NCBI Taxonomy" id="2763658"/>
    <lineage>
        <taxon>Bacteria</taxon>
        <taxon>Bacillati</taxon>
        <taxon>Bacillota</taxon>
        <taxon>Clostridia</taxon>
        <taxon>Eubacteriales</taxon>
        <taxon>Oscillospiraceae</taxon>
        <taxon>Ligaoa</taxon>
    </lineage>
</organism>
<comment type="caution">
    <text evidence="2">The sequence shown here is derived from an EMBL/GenBank/DDBJ whole genome shotgun (WGS) entry which is preliminary data.</text>
</comment>
<dbReference type="GO" id="GO:0046872">
    <property type="term" value="F:metal ion binding"/>
    <property type="evidence" value="ECO:0007669"/>
    <property type="project" value="InterPro"/>
</dbReference>
<reference evidence="2" key="1">
    <citation type="submission" date="2020-08" db="EMBL/GenBank/DDBJ databases">
        <title>Genome public.</title>
        <authorList>
            <person name="Liu C."/>
            <person name="Sun Q."/>
        </authorList>
    </citation>
    <scope>NUCLEOTIDE SEQUENCE</scope>
    <source>
        <strain evidence="2">NSJ-31</strain>
    </source>
</reference>
<name>A0A926E1V3_9FIRM</name>
<gene>
    <name evidence="2" type="ORF">H8711_10025</name>
</gene>
<dbReference type="InterPro" id="IPR006121">
    <property type="entry name" value="HMA_dom"/>
</dbReference>
<dbReference type="EMBL" id="JACRST010000016">
    <property type="protein sequence ID" value="MBC8547260.1"/>
    <property type="molecule type" value="Genomic_DNA"/>
</dbReference>
<dbReference type="RefSeq" id="WP_249283335.1">
    <property type="nucleotide sequence ID" value="NZ_JACRST010000016.1"/>
</dbReference>
<feature type="domain" description="HMA" evidence="1">
    <location>
        <begin position="10"/>
        <end position="68"/>
    </location>
</feature>
<evidence type="ECO:0000313" key="2">
    <source>
        <dbReference type="EMBL" id="MBC8547260.1"/>
    </source>
</evidence>
<protein>
    <submittedName>
        <fullName evidence="2">Heavy-metal-associated domain-containing protein</fullName>
    </submittedName>
</protein>
<keyword evidence="3" id="KW-1185">Reference proteome</keyword>
<sequence length="79" mass="8809">MSKASIYFTVNKVDGKHDVKQMKRGLDALPGVISVSVNESTNRVAVDFDTTGVQTARIGKQLEQMGYKILDQRLENHVM</sequence>
<dbReference type="AlphaFoldDB" id="A0A926E1V3"/>
<dbReference type="Proteomes" id="UP000653127">
    <property type="component" value="Unassembled WGS sequence"/>
</dbReference>
<dbReference type="Pfam" id="PF00403">
    <property type="entry name" value="HMA"/>
    <property type="match status" value="1"/>
</dbReference>
<accession>A0A926E1V3</accession>